<dbReference type="SUPFAM" id="SSF46955">
    <property type="entry name" value="Putative DNA-binding domain"/>
    <property type="match status" value="1"/>
</dbReference>
<name>A0A564ZHH2_9BACT</name>
<dbReference type="InterPro" id="IPR010093">
    <property type="entry name" value="SinI_DNA-bd"/>
</dbReference>
<dbReference type="InterPro" id="IPR041657">
    <property type="entry name" value="HTH_17"/>
</dbReference>
<dbReference type="NCBIfam" id="TIGR01764">
    <property type="entry name" value="excise"/>
    <property type="match status" value="1"/>
</dbReference>
<dbReference type="AlphaFoldDB" id="A0A564ZHH2"/>
<organism evidence="3 4">
    <name type="scientific">Candidatus Methylomirabilis lanthanidiphila</name>
    <dbReference type="NCBI Taxonomy" id="2211376"/>
    <lineage>
        <taxon>Bacteria</taxon>
        <taxon>Candidatus Methylomirabilota</taxon>
        <taxon>Candidatus Methylomirabilia</taxon>
        <taxon>Candidatus Methylomirabilales</taxon>
        <taxon>Candidatus Methylomirabilaceae</taxon>
        <taxon>Candidatus Methylomirabilis</taxon>
    </lineage>
</organism>
<accession>A0A564ZHH2</accession>
<dbReference type="Pfam" id="PF12728">
    <property type="entry name" value="HTH_17"/>
    <property type="match status" value="1"/>
</dbReference>
<evidence type="ECO:0000313" key="3">
    <source>
        <dbReference type="EMBL" id="VUZ84603.1"/>
    </source>
</evidence>
<feature type="domain" description="Helix-turn-helix" evidence="2">
    <location>
        <begin position="5"/>
        <end position="56"/>
    </location>
</feature>
<keyword evidence="4" id="KW-1185">Reference proteome</keyword>
<dbReference type="Proteomes" id="UP000334340">
    <property type="component" value="Unassembled WGS sequence"/>
</dbReference>
<sequence>MNKYLLRVDEAAMLLSVSRWTIYRWVQEGRLDATKIGKGSLRIFQTSVAGLIEQNRTWDATPGEDRLNVSAARPSAGGTRELPMASA</sequence>
<feature type="region of interest" description="Disordered" evidence="1">
    <location>
        <begin position="62"/>
        <end position="87"/>
    </location>
</feature>
<evidence type="ECO:0000256" key="1">
    <source>
        <dbReference type="SAM" id="MobiDB-lite"/>
    </source>
</evidence>
<evidence type="ECO:0000313" key="4">
    <source>
        <dbReference type="Proteomes" id="UP000334340"/>
    </source>
</evidence>
<proteinExistence type="predicted"/>
<protein>
    <submittedName>
        <fullName evidence="3">Helix-turn-helix domain protein</fullName>
    </submittedName>
</protein>
<dbReference type="GO" id="GO:0003677">
    <property type="term" value="F:DNA binding"/>
    <property type="evidence" value="ECO:0007669"/>
    <property type="project" value="InterPro"/>
</dbReference>
<reference evidence="3 4" key="1">
    <citation type="submission" date="2019-07" db="EMBL/GenBank/DDBJ databases">
        <authorList>
            <person name="Cremers G."/>
        </authorList>
    </citation>
    <scope>NUCLEOTIDE SEQUENCE [LARGE SCALE GENOMIC DNA]</scope>
</reference>
<dbReference type="EMBL" id="CABIKM010000015">
    <property type="protein sequence ID" value="VUZ84603.1"/>
    <property type="molecule type" value="Genomic_DNA"/>
</dbReference>
<gene>
    <name evidence="3" type="ORF">MELA_00976</name>
</gene>
<evidence type="ECO:0000259" key="2">
    <source>
        <dbReference type="Pfam" id="PF12728"/>
    </source>
</evidence>
<dbReference type="InterPro" id="IPR009061">
    <property type="entry name" value="DNA-bd_dom_put_sf"/>
</dbReference>